<dbReference type="Proteomes" id="UP000824120">
    <property type="component" value="Chromosome 3"/>
</dbReference>
<dbReference type="PANTHER" id="PTHR45749:SF37">
    <property type="entry name" value="OS05G0311600 PROTEIN"/>
    <property type="match status" value="1"/>
</dbReference>
<name>A0A9J5ZUK8_SOLCO</name>
<reference evidence="2 3" key="1">
    <citation type="submission" date="2020-09" db="EMBL/GenBank/DDBJ databases">
        <title>De no assembly of potato wild relative species, Solanum commersonii.</title>
        <authorList>
            <person name="Cho K."/>
        </authorList>
    </citation>
    <scope>NUCLEOTIDE SEQUENCE [LARGE SCALE GENOMIC DNA]</scope>
    <source>
        <strain evidence="2">LZ3.2</strain>
        <tissue evidence="2">Leaf</tissue>
    </source>
</reference>
<dbReference type="Pfam" id="PF14291">
    <property type="entry name" value="DUF4371"/>
    <property type="match status" value="1"/>
</dbReference>
<dbReference type="OrthoDB" id="1739706at2759"/>
<feature type="domain" description="DUF4371" evidence="1">
    <location>
        <begin position="226"/>
        <end position="384"/>
    </location>
</feature>
<dbReference type="InterPro" id="IPR025398">
    <property type="entry name" value="DUF4371"/>
</dbReference>
<evidence type="ECO:0000313" key="3">
    <source>
        <dbReference type="Proteomes" id="UP000824120"/>
    </source>
</evidence>
<evidence type="ECO:0000259" key="1">
    <source>
        <dbReference type="Pfam" id="PF14291"/>
    </source>
</evidence>
<comment type="caution">
    <text evidence="2">The sequence shown here is derived from an EMBL/GenBank/DDBJ whole genome shotgun (WGS) entry which is preliminary data.</text>
</comment>
<dbReference type="PANTHER" id="PTHR45749">
    <property type="match status" value="1"/>
</dbReference>
<gene>
    <name evidence="2" type="ORF">H5410_015745</name>
</gene>
<evidence type="ECO:0000313" key="2">
    <source>
        <dbReference type="EMBL" id="KAG5615921.1"/>
    </source>
</evidence>
<keyword evidence="3" id="KW-1185">Reference proteome</keyword>
<accession>A0A9J5ZUK8</accession>
<protein>
    <recommendedName>
        <fullName evidence="1">DUF4371 domain-containing protein</fullName>
    </recommendedName>
</protein>
<dbReference type="AlphaFoldDB" id="A0A9J5ZUK8"/>
<dbReference type="EMBL" id="JACXVP010000003">
    <property type="protein sequence ID" value="KAG5615921.1"/>
    <property type="molecule type" value="Genomic_DNA"/>
</dbReference>
<organism evidence="2 3">
    <name type="scientific">Solanum commersonii</name>
    <name type="common">Commerson's wild potato</name>
    <name type="synonym">Commerson's nightshade</name>
    <dbReference type="NCBI Taxonomy" id="4109"/>
    <lineage>
        <taxon>Eukaryota</taxon>
        <taxon>Viridiplantae</taxon>
        <taxon>Streptophyta</taxon>
        <taxon>Embryophyta</taxon>
        <taxon>Tracheophyta</taxon>
        <taxon>Spermatophyta</taxon>
        <taxon>Magnoliopsida</taxon>
        <taxon>eudicotyledons</taxon>
        <taxon>Gunneridae</taxon>
        <taxon>Pentapetalae</taxon>
        <taxon>asterids</taxon>
        <taxon>lamiids</taxon>
        <taxon>Solanales</taxon>
        <taxon>Solanaceae</taxon>
        <taxon>Solanoideae</taxon>
        <taxon>Solaneae</taxon>
        <taxon>Solanum</taxon>
    </lineage>
</organism>
<sequence length="406" mass="46941">MNLDGFLKPVFNNPQNLKAPTGLAASEKKKRRRWAEVAWCSASPASTQEKSGGGKDKGEERVWSLMSFEKYFFRVPKTILAPQNQNQLRRDENIDQIKIPSPSYERQEFDVNDLKADLAERTPFPQTDFFGTPRCFVYTWFDEYHDWLEYSISADVAYVYLVIYFNEKILIKVVVMYFRLRDLEIVIERIGLLHILVHRKAFIINPKESVKISRENNNPFKPHFTSFAFRGHDENELSLNKGNFLEILSWYAARYDAIKPFVLEKAPKNNKMTSHDIQKDIATTCKIETVKAIIEDINNDYFALLVDESKDMSHKGQMAICLRYVDKRGFVMEAFNGLIHIKDTSVLSLKEEIVDVLAHHSLTLSNVRGQCYDGARNMQGEVGGIKTLIRQESRSAHFVHCFAHLL</sequence>
<proteinExistence type="predicted"/>